<evidence type="ECO:0000313" key="2">
    <source>
        <dbReference type="EMBL" id="KAL0481989.1"/>
    </source>
</evidence>
<dbReference type="Proteomes" id="UP001431209">
    <property type="component" value="Unassembled WGS sequence"/>
</dbReference>
<keyword evidence="3" id="KW-1185">Reference proteome</keyword>
<name>A0AAW2YY10_9EUKA</name>
<feature type="region of interest" description="Disordered" evidence="1">
    <location>
        <begin position="1"/>
        <end position="87"/>
    </location>
</feature>
<accession>A0AAW2YY10</accession>
<feature type="non-terminal residue" evidence="2">
    <location>
        <position position="116"/>
    </location>
</feature>
<evidence type="ECO:0000313" key="3">
    <source>
        <dbReference type="Proteomes" id="UP001431209"/>
    </source>
</evidence>
<sequence>MSKKQDSVLELGVVGHPANKPTAPPTRRAGGSGTDVTQHQYRQPHDVTSRQTTTPTSPVDRVGGSSMSTDQILTRSHLTGSTKEPTKEEIWNALRREEGRRIEAEKGRTEAEKGRI</sequence>
<dbReference type="EMBL" id="JAOPGA020000803">
    <property type="protein sequence ID" value="KAL0481989.1"/>
    <property type="molecule type" value="Genomic_DNA"/>
</dbReference>
<evidence type="ECO:0000256" key="1">
    <source>
        <dbReference type="SAM" id="MobiDB-lite"/>
    </source>
</evidence>
<dbReference type="AlphaFoldDB" id="A0AAW2YY10"/>
<organism evidence="2 3">
    <name type="scientific">Acrasis kona</name>
    <dbReference type="NCBI Taxonomy" id="1008807"/>
    <lineage>
        <taxon>Eukaryota</taxon>
        <taxon>Discoba</taxon>
        <taxon>Heterolobosea</taxon>
        <taxon>Tetramitia</taxon>
        <taxon>Eutetramitia</taxon>
        <taxon>Acrasidae</taxon>
        <taxon>Acrasis</taxon>
    </lineage>
</organism>
<protein>
    <submittedName>
        <fullName evidence="2">Uncharacterized protein</fullName>
    </submittedName>
</protein>
<proteinExistence type="predicted"/>
<reference evidence="2 3" key="1">
    <citation type="submission" date="2024-03" db="EMBL/GenBank/DDBJ databases">
        <title>The Acrasis kona genome and developmental transcriptomes reveal deep origins of eukaryotic multicellular pathways.</title>
        <authorList>
            <person name="Sheikh S."/>
            <person name="Fu C.-J."/>
            <person name="Brown M.W."/>
            <person name="Baldauf S.L."/>
        </authorList>
    </citation>
    <scope>NUCLEOTIDE SEQUENCE [LARGE SCALE GENOMIC DNA]</scope>
    <source>
        <strain evidence="2 3">ATCC MYA-3509</strain>
    </source>
</reference>
<feature type="compositionally biased region" description="Polar residues" evidence="1">
    <location>
        <begin position="65"/>
        <end position="83"/>
    </location>
</feature>
<gene>
    <name evidence="2" type="ORF">AKO1_015060</name>
</gene>
<comment type="caution">
    <text evidence="2">The sequence shown here is derived from an EMBL/GenBank/DDBJ whole genome shotgun (WGS) entry which is preliminary data.</text>
</comment>